<keyword evidence="3" id="KW-1185">Reference proteome</keyword>
<proteinExistence type="predicted"/>
<reference evidence="2" key="2">
    <citation type="submission" date="2018-05" db="EMBL/GenBank/DDBJ databases">
        <title>OmerRS3 (Oryza meridionalis Reference Sequence Version 3).</title>
        <authorList>
            <person name="Zhang J."/>
            <person name="Kudrna D."/>
            <person name="Lee S."/>
            <person name="Talag J."/>
            <person name="Welchert J."/>
            <person name="Wing R.A."/>
        </authorList>
    </citation>
    <scope>NUCLEOTIDE SEQUENCE [LARGE SCALE GENOMIC DNA]</scope>
    <source>
        <strain evidence="2">cv. OR44</strain>
    </source>
</reference>
<evidence type="ECO:0000313" key="2">
    <source>
        <dbReference type="EnsemblPlants" id="OMERI03G26150.1"/>
    </source>
</evidence>
<evidence type="ECO:0000313" key="3">
    <source>
        <dbReference type="Proteomes" id="UP000008021"/>
    </source>
</evidence>
<protein>
    <submittedName>
        <fullName evidence="2">Uncharacterized protein</fullName>
    </submittedName>
</protein>
<sequence>MVCTWRACPAAAGKDKQQRARAPPLAAEDTAIAPRLHRRAAAAAPSCLPPSRRCRLCFRASHAEPSPPQTPTVSAPGPAARRHHHSRTSPSRP</sequence>
<organism evidence="2">
    <name type="scientific">Oryza meridionalis</name>
    <dbReference type="NCBI Taxonomy" id="40149"/>
    <lineage>
        <taxon>Eukaryota</taxon>
        <taxon>Viridiplantae</taxon>
        <taxon>Streptophyta</taxon>
        <taxon>Embryophyta</taxon>
        <taxon>Tracheophyta</taxon>
        <taxon>Spermatophyta</taxon>
        <taxon>Magnoliopsida</taxon>
        <taxon>Liliopsida</taxon>
        <taxon>Poales</taxon>
        <taxon>Poaceae</taxon>
        <taxon>BOP clade</taxon>
        <taxon>Oryzoideae</taxon>
        <taxon>Oryzeae</taxon>
        <taxon>Oryzinae</taxon>
        <taxon>Oryza</taxon>
    </lineage>
</organism>
<accession>A0A0E0D4N0</accession>
<name>A0A0E0D4N0_9ORYZ</name>
<reference evidence="2" key="1">
    <citation type="submission" date="2015-04" db="UniProtKB">
        <authorList>
            <consortium name="EnsemblPlants"/>
        </authorList>
    </citation>
    <scope>IDENTIFICATION</scope>
</reference>
<dbReference type="EnsemblPlants" id="OMERI03G26150.1">
    <property type="protein sequence ID" value="OMERI03G26150.1"/>
    <property type="gene ID" value="OMERI03G26150"/>
</dbReference>
<dbReference type="HOGENOM" id="CLU_2403342_0_0_1"/>
<dbReference type="AlphaFoldDB" id="A0A0E0D4N0"/>
<dbReference type="Proteomes" id="UP000008021">
    <property type="component" value="Chromosome 3"/>
</dbReference>
<evidence type="ECO:0000256" key="1">
    <source>
        <dbReference type="SAM" id="MobiDB-lite"/>
    </source>
</evidence>
<feature type="region of interest" description="Disordered" evidence="1">
    <location>
        <begin position="61"/>
        <end position="93"/>
    </location>
</feature>
<dbReference type="Gramene" id="OMERI03G26150.1">
    <property type="protein sequence ID" value="OMERI03G26150.1"/>
    <property type="gene ID" value="OMERI03G26150"/>
</dbReference>